<dbReference type="InterPro" id="IPR037045">
    <property type="entry name" value="S8pro/Inhibitor_I9_sf"/>
</dbReference>
<keyword evidence="3" id="KW-0378">Hydrolase</keyword>
<dbReference type="Gene3D" id="3.40.50.200">
    <property type="entry name" value="Peptidase S8/S53 domain"/>
    <property type="match status" value="1"/>
</dbReference>
<dbReference type="AlphaFoldDB" id="A0AA35U410"/>
<dbReference type="InterPro" id="IPR050131">
    <property type="entry name" value="Peptidase_S8_subtilisin-like"/>
</dbReference>
<dbReference type="InterPro" id="IPR036852">
    <property type="entry name" value="Peptidase_S8/S53_dom_sf"/>
</dbReference>
<gene>
    <name evidence="7" type="ORF">GBAR_LOCUS31844</name>
</gene>
<dbReference type="EMBL" id="CASHTH010004530">
    <property type="protein sequence ID" value="CAI8058566.1"/>
    <property type="molecule type" value="Genomic_DNA"/>
</dbReference>
<protein>
    <submittedName>
        <fullName evidence="7">Aqualysin-1</fullName>
    </submittedName>
</protein>
<dbReference type="Gene3D" id="3.30.70.80">
    <property type="entry name" value="Peptidase S8 propeptide/proteinase inhibitor I9"/>
    <property type="match status" value="1"/>
</dbReference>
<evidence type="ECO:0000256" key="2">
    <source>
        <dbReference type="ARBA" id="ARBA00022670"/>
    </source>
</evidence>
<dbReference type="PROSITE" id="PS00136">
    <property type="entry name" value="SUBTILASE_ASP"/>
    <property type="match status" value="1"/>
</dbReference>
<accession>A0AA35U410</accession>
<name>A0AA35U410_GEOBA</name>
<feature type="signal peptide" evidence="6">
    <location>
        <begin position="1"/>
        <end position="38"/>
    </location>
</feature>
<keyword evidence="6" id="KW-0732">Signal</keyword>
<sequence length="323" mass="36494">MDLPRRKPPGGGLVHTASWTALLFFVCVLVSLGGGGRAEAAPSATEHQKRAADDLWEELTEGGERATDHNHWEGIVRRSADWYDPTYEDDTQHIVNVQEYYRYVLDEQEWEDEERERTQELARLMHYFFDNLGQGDATVQEGDGGHVGDRDIQKPIPGRYIVMLDSTANVETLDKTVAVLQRAHVESEGRIRAEHITPIRNLGVGFMATMNSKAVELMKKHPFLEVMEEDVALRRSPTPTFGGKRYAEDKGNLAEEQKSSIPWNLDRLDSHARKMDGKYEPEGTGEKASIYIIDTGIRYTHNEFEGRASFSGFDAIDELTGQI</sequence>
<dbReference type="PROSITE" id="PS51892">
    <property type="entry name" value="SUBTILASE"/>
    <property type="match status" value="1"/>
</dbReference>
<reference evidence="7" key="1">
    <citation type="submission" date="2023-03" db="EMBL/GenBank/DDBJ databases">
        <authorList>
            <person name="Steffen K."/>
            <person name="Cardenas P."/>
        </authorList>
    </citation>
    <scope>NUCLEOTIDE SEQUENCE</scope>
</reference>
<keyword evidence="8" id="KW-1185">Reference proteome</keyword>
<evidence type="ECO:0000313" key="8">
    <source>
        <dbReference type="Proteomes" id="UP001174909"/>
    </source>
</evidence>
<comment type="caution">
    <text evidence="5">Lacks conserved residue(s) required for the propagation of feature annotation.</text>
</comment>
<keyword evidence="2" id="KW-0645">Protease</keyword>
<keyword evidence="4" id="KW-0720">Serine protease</keyword>
<dbReference type="Proteomes" id="UP001174909">
    <property type="component" value="Unassembled WGS sequence"/>
</dbReference>
<feature type="chain" id="PRO_5041470252" evidence="6">
    <location>
        <begin position="39"/>
        <end position="323"/>
    </location>
</feature>
<evidence type="ECO:0000256" key="3">
    <source>
        <dbReference type="ARBA" id="ARBA00022801"/>
    </source>
</evidence>
<dbReference type="PANTHER" id="PTHR43806">
    <property type="entry name" value="PEPTIDASE S8"/>
    <property type="match status" value="1"/>
</dbReference>
<evidence type="ECO:0000256" key="4">
    <source>
        <dbReference type="ARBA" id="ARBA00022825"/>
    </source>
</evidence>
<dbReference type="SUPFAM" id="SSF52743">
    <property type="entry name" value="Subtilisin-like"/>
    <property type="match status" value="1"/>
</dbReference>
<proteinExistence type="inferred from homology"/>
<dbReference type="InterPro" id="IPR023827">
    <property type="entry name" value="Peptidase_S8_Asp-AS"/>
</dbReference>
<comment type="caution">
    <text evidence="7">The sequence shown here is derived from an EMBL/GenBank/DDBJ whole genome shotgun (WGS) entry which is preliminary data.</text>
</comment>
<dbReference type="GO" id="GO:0005615">
    <property type="term" value="C:extracellular space"/>
    <property type="evidence" value="ECO:0007669"/>
    <property type="project" value="TreeGrafter"/>
</dbReference>
<evidence type="ECO:0000313" key="7">
    <source>
        <dbReference type="EMBL" id="CAI8058566.1"/>
    </source>
</evidence>
<dbReference type="GO" id="GO:0006508">
    <property type="term" value="P:proteolysis"/>
    <property type="evidence" value="ECO:0007669"/>
    <property type="project" value="UniProtKB-KW"/>
</dbReference>
<evidence type="ECO:0000256" key="5">
    <source>
        <dbReference type="PROSITE-ProRule" id="PRU01240"/>
    </source>
</evidence>
<evidence type="ECO:0000256" key="1">
    <source>
        <dbReference type="ARBA" id="ARBA00011073"/>
    </source>
</evidence>
<dbReference type="SUPFAM" id="SSF54897">
    <property type="entry name" value="Protease propeptides/inhibitors"/>
    <property type="match status" value="1"/>
</dbReference>
<dbReference type="GO" id="GO:0004252">
    <property type="term" value="F:serine-type endopeptidase activity"/>
    <property type="evidence" value="ECO:0007669"/>
    <property type="project" value="InterPro"/>
</dbReference>
<organism evidence="7 8">
    <name type="scientific">Geodia barretti</name>
    <name type="common">Barrett's horny sponge</name>
    <dbReference type="NCBI Taxonomy" id="519541"/>
    <lineage>
        <taxon>Eukaryota</taxon>
        <taxon>Metazoa</taxon>
        <taxon>Porifera</taxon>
        <taxon>Demospongiae</taxon>
        <taxon>Heteroscleromorpha</taxon>
        <taxon>Tetractinellida</taxon>
        <taxon>Astrophorina</taxon>
        <taxon>Geodiidae</taxon>
        <taxon>Geodia</taxon>
    </lineage>
</organism>
<dbReference type="PANTHER" id="PTHR43806:SF11">
    <property type="entry name" value="CEREVISIN-RELATED"/>
    <property type="match status" value="1"/>
</dbReference>
<evidence type="ECO:0000256" key="6">
    <source>
        <dbReference type="SAM" id="SignalP"/>
    </source>
</evidence>
<comment type="similarity">
    <text evidence="1 5">Belongs to the peptidase S8 family.</text>
</comment>